<dbReference type="EMBL" id="JACNYK010000002">
    <property type="protein sequence ID" value="MBD1425320.1"/>
    <property type="molecule type" value="Genomic_DNA"/>
</dbReference>
<gene>
    <name evidence="9" type="ORF">H8B17_06970</name>
</gene>
<protein>
    <submittedName>
        <fullName evidence="9">L,D-transpeptidase</fullName>
    </submittedName>
</protein>
<sequence>MRIYFRLSLLIITTTVWSCNRKQATTAIDPAEQQRTDSIELVRKAEEEAKKRPKTAEDMELTKDFSYDKHTLEDTYPYKDTTRHFQLNKIKEKLAFVENFQRTPASYGILQNRKNKNQEAPLVKNYHRNEYKLISDSLGTERYQAAPLYTVGENDAPTIYGRDGALVKLLTSDTLDMIRLEGVSFPGTWETPKRYVKAIGDSVTFHHIAFVDVTNQNILTAERTGDCRWVIRSMNPATSGVHKPPYAHETPLGIFVIQEKKAKMFYLKDGTNTIHGYAPYASRFTNGAYIHGIPTQSVNAGIIEHSWSLGTTPRSHMCVRNASSHAKFVYDWAKTFNALVIVID</sequence>
<keyword evidence="4 7" id="KW-0133">Cell shape</keyword>
<comment type="similarity">
    <text evidence="2">Belongs to the YkuD family.</text>
</comment>
<evidence type="ECO:0000256" key="5">
    <source>
        <dbReference type="ARBA" id="ARBA00022984"/>
    </source>
</evidence>
<dbReference type="InterPro" id="IPR005490">
    <property type="entry name" value="LD_TPept_cat_dom"/>
</dbReference>
<keyword evidence="5 7" id="KW-0573">Peptidoglycan synthesis</keyword>
<dbReference type="SUPFAM" id="SSF141523">
    <property type="entry name" value="L,D-transpeptidase catalytic domain-like"/>
    <property type="match status" value="1"/>
</dbReference>
<evidence type="ECO:0000256" key="3">
    <source>
        <dbReference type="ARBA" id="ARBA00022679"/>
    </source>
</evidence>
<dbReference type="CDD" id="cd16913">
    <property type="entry name" value="YkuD_like"/>
    <property type="match status" value="1"/>
</dbReference>
<evidence type="ECO:0000256" key="6">
    <source>
        <dbReference type="ARBA" id="ARBA00023316"/>
    </source>
</evidence>
<evidence type="ECO:0000313" key="9">
    <source>
        <dbReference type="EMBL" id="MBD1425320.1"/>
    </source>
</evidence>
<evidence type="ECO:0000259" key="8">
    <source>
        <dbReference type="PROSITE" id="PS52029"/>
    </source>
</evidence>
<comment type="pathway">
    <text evidence="1 7">Cell wall biogenesis; peptidoglycan biosynthesis.</text>
</comment>
<evidence type="ECO:0000256" key="4">
    <source>
        <dbReference type="ARBA" id="ARBA00022960"/>
    </source>
</evidence>
<dbReference type="Pfam" id="PF03734">
    <property type="entry name" value="YkuD"/>
    <property type="match status" value="1"/>
</dbReference>
<feature type="active site" description="Proton donor/acceptor" evidence="7">
    <location>
        <position position="291"/>
    </location>
</feature>
<feature type="active site" description="Nucleophile" evidence="7">
    <location>
        <position position="318"/>
    </location>
</feature>
<proteinExistence type="inferred from homology"/>
<evidence type="ECO:0000256" key="2">
    <source>
        <dbReference type="ARBA" id="ARBA00005992"/>
    </source>
</evidence>
<keyword evidence="3" id="KW-0808">Transferase</keyword>
<keyword evidence="6 7" id="KW-0961">Cell wall biogenesis/degradation</keyword>
<evidence type="ECO:0000256" key="1">
    <source>
        <dbReference type="ARBA" id="ARBA00004752"/>
    </source>
</evidence>
<dbReference type="Gene3D" id="2.40.440.10">
    <property type="entry name" value="L,D-transpeptidase catalytic domain-like"/>
    <property type="match status" value="1"/>
</dbReference>
<evidence type="ECO:0000256" key="7">
    <source>
        <dbReference type="PROSITE-ProRule" id="PRU01373"/>
    </source>
</evidence>
<reference evidence="9 10" key="1">
    <citation type="submission" date="2020-08" db="EMBL/GenBank/DDBJ databases">
        <title>Sphingobacterium sp. DN00404 isolated from aquaculture water.</title>
        <authorList>
            <person name="Zhang M."/>
        </authorList>
    </citation>
    <scope>NUCLEOTIDE SEQUENCE [LARGE SCALE GENOMIC DNA]</scope>
    <source>
        <strain evidence="9 10">KCTC 32294</strain>
    </source>
</reference>
<feature type="domain" description="L,D-TPase catalytic" evidence="8">
    <location>
        <begin position="207"/>
        <end position="343"/>
    </location>
</feature>
<dbReference type="PROSITE" id="PS52029">
    <property type="entry name" value="LD_TPASE"/>
    <property type="match status" value="1"/>
</dbReference>
<name>A0ABR7Y1Z7_9SPHI</name>
<organism evidence="9 10">
    <name type="scientific">Sphingobacterium arenae</name>
    <dbReference type="NCBI Taxonomy" id="1280598"/>
    <lineage>
        <taxon>Bacteria</taxon>
        <taxon>Pseudomonadati</taxon>
        <taxon>Bacteroidota</taxon>
        <taxon>Sphingobacteriia</taxon>
        <taxon>Sphingobacteriales</taxon>
        <taxon>Sphingobacteriaceae</taxon>
        <taxon>Sphingobacterium</taxon>
    </lineage>
</organism>
<evidence type="ECO:0000313" key="10">
    <source>
        <dbReference type="Proteomes" id="UP000606494"/>
    </source>
</evidence>
<comment type="caution">
    <text evidence="9">The sequence shown here is derived from an EMBL/GenBank/DDBJ whole genome shotgun (WGS) entry which is preliminary data.</text>
</comment>
<accession>A0ABR7Y1Z7</accession>
<dbReference type="Proteomes" id="UP000606494">
    <property type="component" value="Unassembled WGS sequence"/>
</dbReference>
<keyword evidence="10" id="KW-1185">Reference proteome</keyword>
<dbReference type="InterPro" id="IPR038063">
    <property type="entry name" value="Transpep_catalytic_dom"/>
</dbReference>
<dbReference type="RefSeq" id="WP_190308494.1">
    <property type="nucleotide sequence ID" value="NZ_JACNYK010000002.1"/>
</dbReference>